<dbReference type="PROSITE" id="PS51186">
    <property type="entry name" value="GNAT"/>
    <property type="match status" value="1"/>
</dbReference>
<dbReference type="EC" id="2.3.1.-" evidence="2"/>
<dbReference type="CDD" id="cd04301">
    <property type="entry name" value="NAT_SF"/>
    <property type="match status" value="1"/>
</dbReference>
<dbReference type="SUPFAM" id="SSF55729">
    <property type="entry name" value="Acyl-CoA N-acyltransferases (Nat)"/>
    <property type="match status" value="1"/>
</dbReference>
<organism evidence="2">
    <name type="scientific">bioreactor metagenome</name>
    <dbReference type="NCBI Taxonomy" id="1076179"/>
    <lineage>
        <taxon>unclassified sequences</taxon>
        <taxon>metagenomes</taxon>
        <taxon>ecological metagenomes</taxon>
    </lineage>
</organism>
<dbReference type="InterPro" id="IPR016181">
    <property type="entry name" value="Acyl_CoA_acyltransferase"/>
</dbReference>
<evidence type="ECO:0000313" key="2">
    <source>
        <dbReference type="EMBL" id="MPM16531.1"/>
    </source>
</evidence>
<reference evidence="2" key="1">
    <citation type="submission" date="2019-08" db="EMBL/GenBank/DDBJ databases">
        <authorList>
            <person name="Kucharzyk K."/>
            <person name="Murdoch R.W."/>
            <person name="Higgins S."/>
            <person name="Loffler F."/>
        </authorList>
    </citation>
    <scope>NUCLEOTIDE SEQUENCE</scope>
</reference>
<dbReference type="AlphaFoldDB" id="A0A644XL18"/>
<keyword evidence="2" id="KW-0012">Acyltransferase</keyword>
<dbReference type="Pfam" id="PF13673">
    <property type="entry name" value="Acetyltransf_10"/>
    <property type="match status" value="1"/>
</dbReference>
<proteinExistence type="predicted"/>
<keyword evidence="2" id="KW-0808">Transferase</keyword>
<name>A0A644XL18_9ZZZZ</name>
<dbReference type="GO" id="GO:0016747">
    <property type="term" value="F:acyltransferase activity, transferring groups other than amino-acyl groups"/>
    <property type="evidence" value="ECO:0007669"/>
    <property type="project" value="InterPro"/>
</dbReference>
<feature type="domain" description="N-acetyltransferase" evidence="1">
    <location>
        <begin position="10"/>
        <end position="153"/>
    </location>
</feature>
<comment type="caution">
    <text evidence="2">The sequence shown here is derived from an EMBL/GenBank/DDBJ whole genome shotgun (WGS) entry which is preliminary data.</text>
</comment>
<accession>A0A644XL18</accession>
<sequence length="153" mass="18175">MKKEFEFRLKYFDELNINELYDIVKVRYEVFVCDQKITSENDFDDKDKECYHLTVYYKDILVGYCRILKAGMSYKEPSIGRVLVLKEYRRNNIAQEMMKRAVDFIINELGEDKITLSAQLYVKGLYESIGFKVISDIYEEAEIPHIKMSFSKA</sequence>
<dbReference type="InterPro" id="IPR000182">
    <property type="entry name" value="GNAT_dom"/>
</dbReference>
<dbReference type="Gene3D" id="3.40.630.30">
    <property type="match status" value="1"/>
</dbReference>
<protein>
    <submittedName>
        <fullName evidence="2">Acetyltransferase</fullName>
        <ecNumber evidence="2">2.3.1.-</ecNumber>
    </submittedName>
</protein>
<gene>
    <name evidence="2" type="ORF">SDC9_62912</name>
</gene>
<evidence type="ECO:0000259" key="1">
    <source>
        <dbReference type="PROSITE" id="PS51186"/>
    </source>
</evidence>
<dbReference type="EMBL" id="VSSQ01002630">
    <property type="protein sequence ID" value="MPM16531.1"/>
    <property type="molecule type" value="Genomic_DNA"/>
</dbReference>